<gene>
    <name evidence="1" type="ORF">GCM10023235_12950</name>
</gene>
<dbReference type="Proteomes" id="UP001501752">
    <property type="component" value="Unassembled WGS sequence"/>
</dbReference>
<keyword evidence="2" id="KW-1185">Reference proteome</keyword>
<reference evidence="2" key="1">
    <citation type="journal article" date="2019" name="Int. J. Syst. Evol. Microbiol.">
        <title>The Global Catalogue of Microorganisms (GCM) 10K type strain sequencing project: providing services to taxonomists for standard genome sequencing and annotation.</title>
        <authorList>
            <consortium name="The Broad Institute Genomics Platform"/>
            <consortium name="The Broad Institute Genome Sequencing Center for Infectious Disease"/>
            <person name="Wu L."/>
            <person name="Ma J."/>
        </authorList>
    </citation>
    <scope>NUCLEOTIDE SEQUENCE [LARGE SCALE GENOMIC DNA]</scope>
    <source>
        <strain evidence="2">JCM 13006</strain>
    </source>
</reference>
<sequence length="127" mass="13416">MGSCGSGGGEAVGAGAGFVVDAVRHFEAWGVLAYACSERDDEVLSEVVLGLVDRGWAEVCRFESWTAPNGDRGLQLGAAIARGDLGEVLADPGTWDDPADVSWVGVVTLRETEEWLRLSRRIPDGAP</sequence>
<dbReference type="EMBL" id="BAABIS010000001">
    <property type="protein sequence ID" value="GAA4839074.1"/>
    <property type="molecule type" value="Genomic_DNA"/>
</dbReference>
<protein>
    <submittedName>
        <fullName evidence="1">Uncharacterized protein</fullName>
    </submittedName>
</protein>
<accession>A0ABP9DHW9</accession>
<comment type="caution">
    <text evidence="1">The sequence shown here is derived from an EMBL/GenBank/DDBJ whole genome shotgun (WGS) entry which is preliminary data.</text>
</comment>
<evidence type="ECO:0000313" key="1">
    <source>
        <dbReference type="EMBL" id="GAA4839074.1"/>
    </source>
</evidence>
<proteinExistence type="predicted"/>
<evidence type="ECO:0000313" key="2">
    <source>
        <dbReference type="Proteomes" id="UP001501752"/>
    </source>
</evidence>
<name>A0ABP9DHW9_9ACTN</name>
<organism evidence="1 2">
    <name type="scientific">Kitasatospora terrestris</name>
    <dbReference type="NCBI Taxonomy" id="258051"/>
    <lineage>
        <taxon>Bacteria</taxon>
        <taxon>Bacillati</taxon>
        <taxon>Actinomycetota</taxon>
        <taxon>Actinomycetes</taxon>
        <taxon>Kitasatosporales</taxon>
        <taxon>Streptomycetaceae</taxon>
        <taxon>Kitasatospora</taxon>
    </lineage>
</organism>